<dbReference type="OrthoDB" id="10364901at2759"/>
<reference evidence="1 2" key="1">
    <citation type="submission" date="2020-02" db="EMBL/GenBank/DDBJ databases">
        <authorList>
            <person name="Ma Q."/>
            <person name="Huang Y."/>
            <person name="Song X."/>
            <person name="Pei D."/>
        </authorList>
    </citation>
    <scope>NUCLEOTIDE SEQUENCE [LARGE SCALE GENOMIC DNA]</scope>
    <source>
        <strain evidence="1">Sxm20200214</strain>
        <tissue evidence="1">Leaf</tissue>
    </source>
</reference>
<comment type="caution">
    <text evidence="1">The sequence shown here is derived from an EMBL/GenBank/DDBJ whole genome shotgun (WGS) entry which is preliminary data.</text>
</comment>
<name>A0A8X7RBZ0_BRACI</name>
<protein>
    <submittedName>
        <fullName evidence="1">Uncharacterized protein</fullName>
    </submittedName>
</protein>
<gene>
    <name evidence="1" type="ORF">Bca52824_053619</name>
</gene>
<proteinExistence type="predicted"/>
<keyword evidence="2" id="KW-1185">Reference proteome</keyword>
<accession>A0A8X7RBZ0</accession>
<sequence>MERFEHLERLWIKKEKSTGISEEEAQSQEQIMSQVEKPMTSDDSIPETSSYAMDQVMDRSKQCVRKLTPLVVGQQSERNTVTFREPVMVVQERMSRSSDLEWFEKRLIEVAGERGILMKKLEETRGMTGHMRLNPPVTKLEDKNENHVFLLDEPNHVVTGKNVAREEESPATMIDLFEKVSSVECKGNMTRKKKKRWKMPEKFLDCVMKGCSFAGSKMIDPSRGELFGFVGSEGMVKHQREGEKQTMGERDNHASQLFDEMFLRGKRVKMKIKKRMLWFCDSKKSVKRKRIKQELVFGELVQGRKEVLANLARWEKCKFKQMGNQLNKLINLRLSDNQTLLFWITKLASDLLLGRKRRSMIFISKEKNISAGQRKSLMRRGKAGNCQLIYLHQMLNRKWTLGFKKEKKKKGRMRVELDEKGIEYSHGLMNARLTMGDKGVKRQLVTERILKFKYKHHNGNKKIGDMFLSADRRKRPKSEYKLVSCEKLGLLISVWTKIRIKWKVIKLGLLLAQSLRRQLAVGKGQCDGNYYIRCDKELQLRGLMRSLTANVKKIAGPAVNSGILLSFDAIEWKKILMEWEKLRAAYEYKKRHSARSTMRLPRKYDVNLVNLMRKQFLTKGKRAKFREGVMSSGRAKFRQGVMSNGRAKFRQKEMSNGLGCLEVLSPTRMAGKKASYKSLCGFVFLFHILENQIMESASLPGDVEYYDPETIHGKSNQRSSGQNWSLKQRGQHKFLLSGKRVKLQREAKTEAKIEAKTETLCGKKEKRVELFFEFLSSTGQKKNIERVCQEMAFSVKMNKWSKMIKKQKLETWNKEVSGEKQVMRKNA</sequence>
<dbReference type="EMBL" id="JAAMPC010000011">
    <property type="protein sequence ID" value="KAG2282399.1"/>
    <property type="molecule type" value="Genomic_DNA"/>
</dbReference>
<evidence type="ECO:0000313" key="2">
    <source>
        <dbReference type="Proteomes" id="UP000886595"/>
    </source>
</evidence>
<evidence type="ECO:0000313" key="1">
    <source>
        <dbReference type="EMBL" id="KAG2282399.1"/>
    </source>
</evidence>
<organism evidence="1 2">
    <name type="scientific">Brassica carinata</name>
    <name type="common">Ethiopian mustard</name>
    <name type="synonym">Abyssinian cabbage</name>
    <dbReference type="NCBI Taxonomy" id="52824"/>
    <lineage>
        <taxon>Eukaryota</taxon>
        <taxon>Viridiplantae</taxon>
        <taxon>Streptophyta</taxon>
        <taxon>Embryophyta</taxon>
        <taxon>Tracheophyta</taxon>
        <taxon>Spermatophyta</taxon>
        <taxon>Magnoliopsida</taxon>
        <taxon>eudicotyledons</taxon>
        <taxon>Gunneridae</taxon>
        <taxon>Pentapetalae</taxon>
        <taxon>rosids</taxon>
        <taxon>malvids</taxon>
        <taxon>Brassicales</taxon>
        <taxon>Brassicaceae</taxon>
        <taxon>Brassiceae</taxon>
        <taxon>Brassica</taxon>
    </lineage>
</organism>
<dbReference type="AlphaFoldDB" id="A0A8X7RBZ0"/>
<dbReference type="Proteomes" id="UP000886595">
    <property type="component" value="Unassembled WGS sequence"/>
</dbReference>